<keyword evidence="1" id="KW-1133">Transmembrane helix</keyword>
<dbReference type="Proteomes" id="UP000195719">
    <property type="component" value="Unassembled WGS sequence"/>
</dbReference>
<protein>
    <submittedName>
        <fullName evidence="2">Uncharacterized protein</fullName>
    </submittedName>
</protein>
<evidence type="ECO:0000313" key="3">
    <source>
        <dbReference type="Proteomes" id="UP000195719"/>
    </source>
</evidence>
<feature type="transmembrane region" description="Helical" evidence="1">
    <location>
        <begin position="21"/>
        <end position="42"/>
    </location>
</feature>
<keyword evidence="3" id="KW-1185">Reference proteome</keyword>
<accession>A0A1Y6M7J2</accession>
<dbReference type="EMBL" id="FYAJ01000001">
    <property type="protein sequence ID" value="SMY32546.1"/>
    <property type="molecule type" value="Genomic_DNA"/>
</dbReference>
<evidence type="ECO:0000256" key="1">
    <source>
        <dbReference type="SAM" id="Phobius"/>
    </source>
</evidence>
<reference evidence="3" key="1">
    <citation type="submission" date="2017-06" db="EMBL/GenBank/DDBJ databases">
        <authorList>
            <person name="Rodrigo-Torres L."/>
            <person name="Arahal R.D."/>
            <person name="Lucena T."/>
        </authorList>
    </citation>
    <scope>NUCLEOTIDE SEQUENCE [LARGE SCALE GENOMIC DNA]</scope>
    <source>
        <strain evidence="3">CECT 9192</strain>
    </source>
</reference>
<dbReference type="AlphaFoldDB" id="A0A1Y6M7J2"/>
<keyword evidence="1" id="KW-0472">Membrane</keyword>
<evidence type="ECO:0000313" key="2">
    <source>
        <dbReference type="EMBL" id="SMY32546.1"/>
    </source>
</evidence>
<keyword evidence="1" id="KW-0812">Transmembrane</keyword>
<sequence>MQNNNFLLLFTTINIFKHGEIMLTTFKITILNALLIVLLLAIPLK</sequence>
<proteinExistence type="predicted"/>
<name>A0A1Y6M7J2_9GAMM</name>
<gene>
    <name evidence="2" type="ORF">PAND9192_00484</name>
</gene>
<organism evidence="2 3">
    <name type="scientific">Photobacterium andalusiense</name>
    <dbReference type="NCBI Taxonomy" id="2204296"/>
    <lineage>
        <taxon>Bacteria</taxon>
        <taxon>Pseudomonadati</taxon>
        <taxon>Pseudomonadota</taxon>
        <taxon>Gammaproteobacteria</taxon>
        <taxon>Vibrionales</taxon>
        <taxon>Vibrionaceae</taxon>
        <taxon>Photobacterium</taxon>
    </lineage>
</organism>